<dbReference type="SMART" id="SM00394">
    <property type="entry name" value="RIIa"/>
    <property type="match status" value="1"/>
</dbReference>
<dbReference type="Proteomes" id="UP000198323">
    <property type="component" value="Unassembled WGS sequence"/>
</dbReference>
<dbReference type="InterPro" id="IPR003117">
    <property type="entry name" value="cAMP_dep_PK_reg_su_I/II_a/b"/>
</dbReference>
<dbReference type="OrthoDB" id="252964at2759"/>
<feature type="domain" description="RIIa" evidence="1">
    <location>
        <begin position="9"/>
        <end position="46"/>
    </location>
</feature>
<accession>A0A226N114</accession>
<protein>
    <recommendedName>
        <fullName evidence="1">RIIa domain-containing protein</fullName>
    </recommendedName>
</protein>
<evidence type="ECO:0000259" key="1">
    <source>
        <dbReference type="SMART" id="SM00394"/>
    </source>
</evidence>
<dbReference type="STRING" id="9009.A0A226N114"/>
<gene>
    <name evidence="2" type="ORF">ASZ78_010189</name>
</gene>
<dbReference type="CDD" id="cd12100">
    <property type="entry name" value="DD_CABYR_SP17"/>
    <property type="match status" value="1"/>
</dbReference>
<reference evidence="2 3" key="1">
    <citation type="submission" date="2016-07" db="EMBL/GenBank/DDBJ databases">
        <title>Disparate Historic Effective Population Sizes Predicted by Modern Levels of Genome Diversity for the Scaled Quail (Callipepla squamata) and the Northern Bobwhite (Colinus virginianus): Inferences from First and Second Generation Draft Genome Assemblies for Sympatric New World Quail.</title>
        <authorList>
            <person name="Oldeschulte D.L."/>
            <person name="Halley Y.A."/>
            <person name="Bhattarai E.K."/>
            <person name="Brashear W.A."/>
            <person name="Hill J."/>
            <person name="Metz R.P."/>
            <person name="Johnson C.D."/>
            <person name="Rollins D."/>
            <person name="Peterson M.J."/>
            <person name="Bickhart D.M."/>
            <person name="Decker J.E."/>
            <person name="Seabury C.M."/>
        </authorList>
    </citation>
    <scope>NUCLEOTIDE SEQUENCE [LARGE SCALE GENOMIC DNA]</scope>
    <source>
        <strain evidence="2 3">Texas</strain>
        <tissue evidence="2">Leg muscle</tissue>
    </source>
</reference>
<dbReference type="InterPro" id="IPR047579">
    <property type="entry name" value="DD_CABYR_SP17"/>
</dbReference>
<dbReference type="Pfam" id="PF02197">
    <property type="entry name" value="RIIa"/>
    <property type="match status" value="1"/>
</dbReference>
<organism evidence="2 3">
    <name type="scientific">Callipepla squamata</name>
    <name type="common">Scaled quail</name>
    <dbReference type="NCBI Taxonomy" id="9009"/>
    <lineage>
        <taxon>Eukaryota</taxon>
        <taxon>Metazoa</taxon>
        <taxon>Chordata</taxon>
        <taxon>Craniata</taxon>
        <taxon>Vertebrata</taxon>
        <taxon>Euteleostomi</taxon>
        <taxon>Archelosauria</taxon>
        <taxon>Archosauria</taxon>
        <taxon>Dinosauria</taxon>
        <taxon>Saurischia</taxon>
        <taxon>Theropoda</taxon>
        <taxon>Coelurosauria</taxon>
        <taxon>Aves</taxon>
        <taxon>Neognathae</taxon>
        <taxon>Galloanserae</taxon>
        <taxon>Galliformes</taxon>
        <taxon>Odontophoridae</taxon>
        <taxon>Callipepla</taxon>
    </lineage>
</organism>
<evidence type="ECO:0000313" key="2">
    <source>
        <dbReference type="EMBL" id="OXB61273.1"/>
    </source>
</evidence>
<dbReference type="EMBL" id="MCFN01000283">
    <property type="protein sequence ID" value="OXB61273.1"/>
    <property type="molecule type" value="Genomic_DNA"/>
</dbReference>
<dbReference type="SUPFAM" id="SSF47391">
    <property type="entry name" value="Dimerization-anchoring domain of cAMP-dependent PK regulatory subunit"/>
    <property type="match status" value="1"/>
</dbReference>
<name>A0A226N114_CALSU</name>
<proteinExistence type="predicted"/>
<dbReference type="Gene3D" id="1.20.890.10">
    <property type="entry name" value="cAMP-dependent protein kinase regulatory subunit, dimerization-anchoring domain"/>
    <property type="match status" value="1"/>
</dbReference>
<sequence length="72" mass="8062">MELPDKLLSSLGTLLEAVSRAVLKKKPEDMAGFLASYFQEFVDFQKASFVLLFSANPNLVLTEVVEKLDLKQ</sequence>
<feature type="non-terminal residue" evidence="2">
    <location>
        <position position="72"/>
    </location>
</feature>
<comment type="caution">
    <text evidence="2">The sequence shown here is derived from an EMBL/GenBank/DDBJ whole genome shotgun (WGS) entry which is preliminary data.</text>
</comment>
<dbReference type="AlphaFoldDB" id="A0A226N114"/>
<evidence type="ECO:0000313" key="3">
    <source>
        <dbReference type="Proteomes" id="UP000198323"/>
    </source>
</evidence>
<keyword evidence="3" id="KW-1185">Reference proteome</keyword>